<proteinExistence type="predicted"/>
<comment type="caution">
    <text evidence="1">The sequence shown here is derived from an EMBL/GenBank/DDBJ whole genome shotgun (WGS) entry which is preliminary data.</text>
</comment>
<evidence type="ECO:0000313" key="1">
    <source>
        <dbReference type="EMBL" id="OGW97167.1"/>
    </source>
</evidence>
<protein>
    <recommendedName>
        <fullName evidence="3">DUF932 domain-containing protein</fullName>
    </recommendedName>
</protein>
<evidence type="ECO:0008006" key="3">
    <source>
        <dbReference type="Google" id="ProtNLM"/>
    </source>
</evidence>
<dbReference type="InterPro" id="IPR026325">
    <property type="entry name" value="DUF932"/>
</dbReference>
<dbReference type="Pfam" id="PF06067">
    <property type="entry name" value="DUF932"/>
    <property type="match status" value="1"/>
</dbReference>
<evidence type="ECO:0000313" key="2">
    <source>
        <dbReference type="Proteomes" id="UP000178187"/>
    </source>
</evidence>
<reference evidence="1 2" key="1">
    <citation type="journal article" date="2016" name="Nat. Commun.">
        <title>Thousands of microbial genomes shed light on interconnected biogeochemical processes in an aquifer system.</title>
        <authorList>
            <person name="Anantharaman K."/>
            <person name="Brown C.T."/>
            <person name="Hug L.A."/>
            <person name="Sharon I."/>
            <person name="Castelle C.J."/>
            <person name="Probst A.J."/>
            <person name="Thomas B.C."/>
            <person name="Singh A."/>
            <person name="Wilkins M.J."/>
            <person name="Karaoz U."/>
            <person name="Brodie E.L."/>
            <person name="Williams K.H."/>
            <person name="Hubbard S.S."/>
            <person name="Banfield J.F."/>
        </authorList>
    </citation>
    <scope>NUCLEOTIDE SEQUENCE [LARGE SCALE GENOMIC DNA]</scope>
</reference>
<sequence>MKLEDLVKTLEQEKLRKFDYLIDSRELMAIPEIGEHHAIGFRDEDKFREISGTSRFNLMRGAHRQFAQKLDIPEKYYDRLLLHPDAWAFNVNWWFEKEPKRLFVRTFQDHGDTYGIIRAVLSERYRVIDHMDVVLSALEELRKFSGIQIESCDLTEERMYLRVSHPGVHAEVRPGDEIRAGLILSNSETGMGSLYVKPRLLRLICKNGMVTDLGVEQIHLGKKLSEEFLYSDETQRLENELIFRKVKDMVTSIFSPETFRKLVSQLQEATAVAIMEPEKAIKNIVARYSLTETHKEEILKSFIDEGDSSKYGLIQAVTYIAHSEEDPQESTRIEAIGGDILEMNQENFRELVSVPQ</sequence>
<dbReference type="AlphaFoldDB" id="A0A1G1KW74"/>
<gene>
    <name evidence="1" type="ORF">A3G33_08310</name>
</gene>
<organism evidence="1 2">
    <name type="scientific">Candidatus Danuiimicrobium aquiferis</name>
    <dbReference type="NCBI Taxonomy" id="1801832"/>
    <lineage>
        <taxon>Bacteria</taxon>
        <taxon>Pseudomonadati</taxon>
        <taxon>Candidatus Omnitrophota</taxon>
        <taxon>Candidatus Danuiimicrobium</taxon>
    </lineage>
</organism>
<name>A0A1G1KW74_9BACT</name>
<dbReference type="EMBL" id="MHFR01000043">
    <property type="protein sequence ID" value="OGW97167.1"/>
    <property type="molecule type" value="Genomic_DNA"/>
</dbReference>
<accession>A0A1G1KW74</accession>
<dbReference type="Proteomes" id="UP000178187">
    <property type="component" value="Unassembled WGS sequence"/>
</dbReference>